<dbReference type="InterPro" id="IPR001518">
    <property type="entry name" value="Arginosuc_synth"/>
</dbReference>
<feature type="domain" description="Arginosuccinate synthase C-terminal" evidence="1">
    <location>
        <begin position="3"/>
        <end position="88"/>
    </location>
</feature>
<dbReference type="EMBL" id="JAERQM010000003">
    <property type="protein sequence ID" value="MBU8544710.1"/>
    <property type="molecule type" value="Genomic_DNA"/>
</dbReference>
<name>A0ABS6H7N5_9PROT</name>
<dbReference type="PANTHER" id="PTHR11587">
    <property type="entry name" value="ARGININOSUCCINATE SYNTHASE"/>
    <property type="match status" value="1"/>
</dbReference>
<dbReference type="InterPro" id="IPR048268">
    <property type="entry name" value="Arginosuc_syn_C"/>
</dbReference>
<evidence type="ECO:0000313" key="3">
    <source>
        <dbReference type="Proteomes" id="UP000689967"/>
    </source>
</evidence>
<comment type="caution">
    <text evidence="2">The sequence shown here is derived from an EMBL/GenBank/DDBJ whole genome shotgun (WGS) entry which is preliminary data.</text>
</comment>
<organism evidence="2 3">
    <name type="scientific">Falsiroseomonas oleicola</name>
    <dbReference type="NCBI Taxonomy" id="2801474"/>
    <lineage>
        <taxon>Bacteria</taxon>
        <taxon>Pseudomonadati</taxon>
        <taxon>Pseudomonadota</taxon>
        <taxon>Alphaproteobacteria</taxon>
        <taxon>Acetobacterales</taxon>
        <taxon>Roseomonadaceae</taxon>
        <taxon>Falsiroseomonas</taxon>
    </lineage>
</organism>
<sequence length="100" mass="11435">MPRYAEIIYNAFWFSLERRMLQALIDESQASVTGTARLKLYKGSTIVTGRRSDNSLYSMKQVTFEDDQVAYDQFDAQSFVRLNALRLRLGAMAGQRGCIL</sequence>
<proteinExistence type="predicted"/>
<dbReference type="Proteomes" id="UP000689967">
    <property type="component" value="Unassembled WGS sequence"/>
</dbReference>
<dbReference type="PANTHER" id="PTHR11587:SF2">
    <property type="entry name" value="ARGININOSUCCINATE SYNTHASE"/>
    <property type="match status" value="1"/>
</dbReference>
<evidence type="ECO:0000259" key="1">
    <source>
        <dbReference type="Pfam" id="PF20979"/>
    </source>
</evidence>
<reference evidence="2 3" key="1">
    <citation type="submission" date="2021-01" db="EMBL/GenBank/DDBJ databases">
        <title>Roseomonas sp. nov, a bacterium isolated from an oil production mixture in Yumen Oilfield.</title>
        <authorList>
            <person name="Wu D."/>
        </authorList>
    </citation>
    <scope>NUCLEOTIDE SEQUENCE [LARGE SCALE GENOMIC DNA]</scope>
    <source>
        <strain evidence="2 3">ROY-5-3</strain>
    </source>
</reference>
<evidence type="ECO:0000313" key="2">
    <source>
        <dbReference type="EMBL" id="MBU8544710.1"/>
    </source>
</evidence>
<accession>A0ABS6H7N5</accession>
<dbReference type="Pfam" id="PF20979">
    <property type="entry name" value="Arginosuc_syn_C"/>
    <property type="match status" value="1"/>
</dbReference>
<gene>
    <name evidence="2" type="ORF">JJQ90_13400</name>
</gene>
<keyword evidence="3" id="KW-1185">Reference proteome</keyword>
<protein>
    <submittedName>
        <fullName evidence="2">Argininosuccinate synthase</fullName>
    </submittedName>
</protein>